<dbReference type="GO" id="GO:0046872">
    <property type="term" value="F:metal ion binding"/>
    <property type="evidence" value="ECO:0007669"/>
    <property type="project" value="UniProtKB-KW"/>
</dbReference>
<keyword evidence="3" id="KW-0862">Zinc</keyword>
<dbReference type="SUPFAM" id="SSF51316">
    <property type="entry name" value="Mss4-like"/>
    <property type="match status" value="1"/>
</dbReference>
<protein>
    <recommendedName>
        <fullName evidence="5">CENP-V/GFA domain-containing protein</fullName>
    </recommendedName>
</protein>
<accession>A0A2K1QIC4</accession>
<dbReference type="InParanoid" id="A0A2K1QIC4"/>
<dbReference type="STRING" id="2082308.A0A2K1QIC4"/>
<feature type="domain" description="CENP-V/GFA" evidence="5">
    <location>
        <begin position="30"/>
        <end position="146"/>
    </location>
</feature>
<dbReference type="OrthoDB" id="428768at2759"/>
<comment type="similarity">
    <text evidence="1">Belongs to the Gfa family.</text>
</comment>
<dbReference type="PANTHER" id="PTHR33337">
    <property type="entry name" value="GFA DOMAIN-CONTAINING PROTEIN"/>
    <property type="match status" value="1"/>
</dbReference>
<evidence type="ECO:0000256" key="4">
    <source>
        <dbReference type="ARBA" id="ARBA00023239"/>
    </source>
</evidence>
<comment type="caution">
    <text evidence="6">The sequence shown here is derived from an EMBL/GenBank/DDBJ whole genome shotgun (WGS) entry which is preliminary data.</text>
</comment>
<reference evidence="6 7" key="1">
    <citation type="submission" date="2017-06" db="EMBL/GenBank/DDBJ databases">
        <title>Draft genome sequence of a variant of Elsinoe murrayae.</title>
        <authorList>
            <person name="Cheng Q."/>
        </authorList>
    </citation>
    <scope>NUCLEOTIDE SEQUENCE [LARGE SCALE GENOMIC DNA]</scope>
    <source>
        <strain evidence="6 7">CQ-2017a</strain>
    </source>
</reference>
<evidence type="ECO:0000256" key="3">
    <source>
        <dbReference type="ARBA" id="ARBA00022833"/>
    </source>
</evidence>
<dbReference type="Proteomes" id="UP000243797">
    <property type="component" value="Unassembled WGS sequence"/>
</dbReference>
<organism evidence="6 7">
    <name type="scientific">Sphaceloma murrayae</name>
    <dbReference type="NCBI Taxonomy" id="2082308"/>
    <lineage>
        <taxon>Eukaryota</taxon>
        <taxon>Fungi</taxon>
        <taxon>Dikarya</taxon>
        <taxon>Ascomycota</taxon>
        <taxon>Pezizomycotina</taxon>
        <taxon>Dothideomycetes</taxon>
        <taxon>Dothideomycetidae</taxon>
        <taxon>Myriangiales</taxon>
        <taxon>Elsinoaceae</taxon>
        <taxon>Sphaceloma</taxon>
    </lineage>
</organism>
<dbReference type="GO" id="GO:0016846">
    <property type="term" value="F:carbon-sulfur lyase activity"/>
    <property type="evidence" value="ECO:0007669"/>
    <property type="project" value="InterPro"/>
</dbReference>
<proteinExistence type="inferred from homology"/>
<evidence type="ECO:0000256" key="2">
    <source>
        <dbReference type="ARBA" id="ARBA00022723"/>
    </source>
</evidence>
<dbReference type="EMBL" id="NKHZ01000081">
    <property type="protein sequence ID" value="PNS14915.1"/>
    <property type="molecule type" value="Genomic_DNA"/>
</dbReference>
<keyword evidence="7" id="KW-1185">Reference proteome</keyword>
<keyword evidence="4" id="KW-0456">Lyase</keyword>
<dbReference type="PROSITE" id="PS51891">
    <property type="entry name" value="CENP_V_GFA"/>
    <property type="match status" value="1"/>
</dbReference>
<dbReference type="InterPro" id="IPR011057">
    <property type="entry name" value="Mss4-like_sf"/>
</dbReference>
<evidence type="ECO:0000256" key="1">
    <source>
        <dbReference type="ARBA" id="ARBA00005495"/>
    </source>
</evidence>
<keyword evidence="2" id="KW-0479">Metal-binding</keyword>
<sequence length="189" mass="20707">MSCLRDTDKSKPYLPLAGGTQDGYNNGTEATATCFCGTVQYAFQLSDVSAPFLCNCTDCHKIHASMMGANFILTFSKIRHLRGQEKLSTYSTSKSVGTGNTMTNHFCSVCGTLMYRIGTGFPGKAIPRIGTVDDFNLMETVLKPKIEHFMGDRASWLKGMDGVEGVKRCDGFFWAEGPKGKQALKEDKL</sequence>
<name>A0A2K1QIC4_9PEZI</name>
<evidence type="ECO:0000259" key="5">
    <source>
        <dbReference type="PROSITE" id="PS51891"/>
    </source>
</evidence>
<dbReference type="Gene3D" id="3.90.1590.10">
    <property type="entry name" value="glutathione-dependent formaldehyde- activating enzyme (gfa)"/>
    <property type="match status" value="1"/>
</dbReference>
<dbReference type="AlphaFoldDB" id="A0A2K1QIC4"/>
<gene>
    <name evidence="6" type="ORF">CAC42_2144</name>
</gene>
<dbReference type="InterPro" id="IPR006913">
    <property type="entry name" value="CENP-V/GFA"/>
</dbReference>
<evidence type="ECO:0000313" key="6">
    <source>
        <dbReference type="EMBL" id="PNS14915.1"/>
    </source>
</evidence>
<evidence type="ECO:0000313" key="7">
    <source>
        <dbReference type="Proteomes" id="UP000243797"/>
    </source>
</evidence>
<dbReference type="PANTHER" id="PTHR33337:SF8">
    <property type="entry name" value="CENP-V_GFA DOMAIN-CONTAINING PROTEIN"/>
    <property type="match status" value="1"/>
</dbReference>
<dbReference type="Pfam" id="PF04828">
    <property type="entry name" value="GFA"/>
    <property type="match status" value="1"/>
</dbReference>